<organism evidence="1 2">
    <name type="scientific">Piptocephalis cylindrospora</name>
    <dbReference type="NCBI Taxonomy" id="1907219"/>
    <lineage>
        <taxon>Eukaryota</taxon>
        <taxon>Fungi</taxon>
        <taxon>Fungi incertae sedis</taxon>
        <taxon>Zoopagomycota</taxon>
        <taxon>Zoopagomycotina</taxon>
        <taxon>Zoopagomycetes</taxon>
        <taxon>Zoopagales</taxon>
        <taxon>Piptocephalidaceae</taxon>
        <taxon>Piptocephalis</taxon>
    </lineage>
</organism>
<reference evidence="2" key="1">
    <citation type="journal article" date="2018" name="Nat. Microbiol.">
        <title>Leveraging single-cell genomics to expand the fungal tree of life.</title>
        <authorList>
            <person name="Ahrendt S.R."/>
            <person name="Quandt C.A."/>
            <person name="Ciobanu D."/>
            <person name="Clum A."/>
            <person name="Salamov A."/>
            <person name="Andreopoulos B."/>
            <person name="Cheng J.F."/>
            <person name="Woyke T."/>
            <person name="Pelin A."/>
            <person name="Henrissat B."/>
            <person name="Reynolds N.K."/>
            <person name="Benny G.L."/>
            <person name="Smith M.E."/>
            <person name="James T.Y."/>
            <person name="Grigoriev I.V."/>
        </authorList>
    </citation>
    <scope>NUCLEOTIDE SEQUENCE [LARGE SCALE GENOMIC DNA]</scope>
</reference>
<accession>A0A4P9Y173</accession>
<dbReference type="Proteomes" id="UP000267251">
    <property type="component" value="Unassembled WGS sequence"/>
</dbReference>
<dbReference type="OrthoDB" id="10380616at2759"/>
<sequence length="278" mass="31571">MPPISLDRPFHSLPASSAPSWVPPSLPLTPVASRSLTTFDPSLGPQYIQGTRCLQVSAVLGLDLADIAINSDNSSHSSILKETWWKHVLEAWLSLNPQVRNDLLDLRRREDRSARNRARNMNDIEFLGARDIFLLDLRKRFPRRPSLLTFIPPPGPDIPSWSSSPLFSSYRRVMDLADKVSHDRQERNREHRRSVEWSMGSLLGRDGNAIKMRKGDEELIDAFDILASCWIQGVGGDGDEETGMLIKAWRRIPACLRSQGEVFRGKGKMRFFLTQEQL</sequence>
<proteinExistence type="predicted"/>
<protein>
    <submittedName>
        <fullName evidence="1">Uncharacterized protein</fullName>
    </submittedName>
</protein>
<evidence type="ECO:0000313" key="2">
    <source>
        <dbReference type="Proteomes" id="UP000267251"/>
    </source>
</evidence>
<name>A0A4P9Y173_9FUNG</name>
<keyword evidence="2" id="KW-1185">Reference proteome</keyword>
<evidence type="ECO:0000313" key="1">
    <source>
        <dbReference type="EMBL" id="RKP12518.1"/>
    </source>
</evidence>
<gene>
    <name evidence="1" type="ORF">BJ684DRAFT_20953</name>
</gene>
<dbReference type="AlphaFoldDB" id="A0A4P9Y173"/>
<dbReference type="EMBL" id="KZ988303">
    <property type="protein sequence ID" value="RKP12518.1"/>
    <property type="molecule type" value="Genomic_DNA"/>
</dbReference>